<reference evidence="2" key="2">
    <citation type="submission" date="2021-04" db="EMBL/GenBank/DDBJ databases">
        <authorList>
            <person name="Gilroy R."/>
        </authorList>
    </citation>
    <scope>NUCLEOTIDE SEQUENCE</scope>
    <source>
        <strain evidence="2">CHK195-6426</strain>
    </source>
</reference>
<accession>A0A9D1R2N5</accession>
<sequence>MDEKKISFIMCTNNEYYMRECRLYLDELIIPDGYEVNVVEVTGAKSMAAGYNEGMRKTDAKYKIYMHQDVFLINKSFLIDLLSVFQQDASIGMAGMVGTPYLIKDGTMWQGVRFGFFYRLRELVEKDLVHRFYPFDEGYMEMEAVDGLLMATQYDIPWREDLFQKWDFYDVSQSFEFLKAGYKVVVPSQNPEWYIHDCGVPNLSNYSKERRKFLENYAEYMAGRQNETWEEYLEQVRIKVSKGFHGSEAERERLLQLLDGLTDE</sequence>
<feature type="domain" description="Streptomycin biosynthesis protein StrF" evidence="1">
    <location>
        <begin position="7"/>
        <end position="217"/>
    </location>
</feature>
<comment type="caution">
    <text evidence="2">The sequence shown here is derived from an EMBL/GenBank/DDBJ whole genome shotgun (WGS) entry which is preliminary data.</text>
</comment>
<dbReference type="InterPro" id="IPR059123">
    <property type="entry name" value="StrF_dom"/>
</dbReference>
<dbReference type="Pfam" id="PF13712">
    <property type="entry name" value="Glyco_tranf_2_5"/>
    <property type="match status" value="1"/>
</dbReference>
<dbReference type="EMBL" id="DXGH01000010">
    <property type="protein sequence ID" value="HIW80373.1"/>
    <property type="molecule type" value="Genomic_DNA"/>
</dbReference>
<proteinExistence type="predicted"/>
<dbReference type="AlphaFoldDB" id="A0A9D1R2N5"/>
<name>A0A9D1R2N5_9FIRM</name>
<protein>
    <submittedName>
        <fullName evidence="2">Glycosyltransferase family protein</fullName>
    </submittedName>
</protein>
<evidence type="ECO:0000313" key="2">
    <source>
        <dbReference type="EMBL" id="HIW80373.1"/>
    </source>
</evidence>
<organism evidence="2 3">
    <name type="scientific">Candidatus Acetatifactor stercoripullorum</name>
    <dbReference type="NCBI Taxonomy" id="2838414"/>
    <lineage>
        <taxon>Bacteria</taxon>
        <taxon>Bacillati</taxon>
        <taxon>Bacillota</taxon>
        <taxon>Clostridia</taxon>
        <taxon>Lachnospirales</taxon>
        <taxon>Lachnospiraceae</taxon>
        <taxon>Acetatifactor</taxon>
    </lineage>
</organism>
<dbReference type="Gene3D" id="3.90.550.10">
    <property type="entry name" value="Spore Coat Polysaccharide Biosynthesis Protein SpsA, Chain A"/>
    <property type="match status" value="1"/>
</dbReference>
<dbReference type="InterPro" id="IPR029044">
    <property type="entry name" value="Nucleotide-diphossugar_trans"/>
</dbReference>
<dbReference type="SUPFAM" id="SSF53448">
    <property type="entry name" value="Nucleotide-diphospho-sugar transferases"/>
    <property type="match status" value="1"/>
</dbReference>
<evidence type="ECO:0000313" key="3">
    <source>
        <dbReference type="Proteomes" id="UP000824265"/>
    </source>
</evidence>
<reference evidence="2" key="1">
    <citation type="journal article" date="2021" name="PeerJ">
        <title>Extensive microbial diversity within the chicken gut microbiome revealed by metagenomics and culture.</title>
        <authorList>
            <person name="Gilroy R."/>
            <person name="Ravi A."/>
            <person name="Getino M."/>
            <person name="Pursley I."/>
            <person name="Horton D.L."/>
            <person name="Alikhan N.F."/>
            <person name="Baker D."/>
            <person name="Gharbi K."/>
            <person name="Hall N."/>
            <person name="Watson M."/>
            <person name="Adriaenssens E.M."/>
            <person name="Foster-Nyarko E."/>
            <person name="Jarju S."/>
            <person name="Secka A."/>
            <person name="Antonio M."/>
            <person name="Oren A."/>
            <person name="Chaudhuri R.R."/>
            <person name="La Ragione R."/>
            <person name="Hildebrand F."/>
            <person name="Pallen M.J."/>
        </authorList>
    </citation>
    <scope>NUCLEOTIDE SEQUENCE</scope>
    <source>
        <strain evidence="2">CHK195-6426</strain>
    </source>
</reference>
<evidence type="ECO:0000259" key="1">
    <source>
        <dbReference type="Pfam" id="PF13712"/>
    </source>
</evidence>
<dbReference type="Proteomes" id="UP000824265">
    <property type="component" value="Unassembled WGS sequence"/>
</dbReference>
<gene>
    <name evidence="2" type="ORF">H9742_02415</name>
</gene>